<dbReference type="InterPro" id="IPR010753">
    <property type="entry name" value="DUF1330"/>
</dbReference>
<evidence type="ECO:0000313" key="3">
    <source>
        <dbReference type="Proteomes" id="UP000283644"/>
    </source>
</evidence>
<evidence type="ECO:0000259" key="1">
    <source>
        <dbReference type="Pfam" id="PF07045"/>
    </source>
</evidence>
<proteinExistence type="predicted"/>
<dbReference type="RefSeq" id="WP_118927477.1">
    <property type="nucleotide sequence ID" value="NZ_QXGH01000028.1"/>
</dbReference>
<dbReference type="OrthoDB" id="9806380at2"/>
<reference evidence="2 3" key="1">
    <citation type="submission" date="2018-09" db="EMBL/GenBank/DDBJ databases">
        <title>Genome sequencing of Nocardioides immobilis CCTCC AB 2017083 for comparison to Nocardioides silvaticus.</title>
        <authorList>
            <person name="Li C."/>
            <person name="Wang G."/>
        </authorList>
    </citation>
    <scope>NUCLEOTIDE SEQUENCE [LARGE SCALE GENOMIC DNA]</scope>
    <source>
        <strain evidence="2 3">CCTCC AB 2017083</strain>
    </source>
</reference>
<comment type="caution">
    <text evidence="2">The sequence shown here is derived from an EMBL/GenBank/DDBJ whole genome shotgun (WGS) entry which is preliminary data.</text>
</comment>
<dbReference type="Gene3D" id="3.30.70.100">
    <property type="match status" value="1"/>
</dbReference>
<dbReference type="SUPFAM" id="SSF54909">
    <property type="entry name" value="Dimeric alpha+beta barrel"/>
    <property type="match status" value="1"/>
</dbReference>
<organism evidence="2 3">
    <name type="scientific">Nocardioides immobilis</name>
    <dbReference type="NCBI Taxonomy" id="2049295"/>
    <lineage>
        <taxon>Bacteria</taxon>
        <taxon>Bacillati</taxon>
        <taxon>Actinomycetota</taxon>
        <taxon>Actinomycetes</taxon>
        <taxon>Propionibacteriales</taxon>
        <taxon>Nocardioidaceae</taxon>
        <taxon>Nocardioides</taxon>
    </lineage>
</organism>
<gene>
    <name evidence="2" type="ORF">D0Z08_22305</name>
</gene>
<keyword evidence="3" id="KW-1185">Reference proteome</keyword>
<dbReference type="Proteomes" id="UP000283644">
    <property type="component" value="Unassembled WGS sequence"/>
</dbReference>
<evidence type="ECO:0000313" key="2">
    <source>
        <dbReference type="EMBL" id="RHW24934.1"/>
    </source>
</evidence>
<dbReference type="Pfam" id="PF07045">
    <property type="entry name" value="DUF1330"/>
    <property type="match status" value="1"/>
</dbReference>
<dbReference type="PANTHER" id="PTHR41521">
    <property type="match status" value="1"/>
</dbReference>
<dbReference type="InterPro" id="IPR011008">
    <property type="entry name" value="Dimeric_a/b-barrel"/>
</dbReference>
<sequence length="92" mass="9673">MARPANVVDADRYGQYASRVSGIISRYGGAILARGGAFEVLEGDNLFERFVVVAFPSMEAARACHASAEYAEAAAFRRSGAGQNECVVVAGV</sequence>
<protein>
    <submittedName>
        <fullName evidence="2">DUF1330 domain-containing protein</fullName>
    </submittedName>
</protein>
<feature type="domain" description="DUF1330" evidence="1">
    <location>
        <begin position="6"/>
        <end position="91"/>
    </location>
</feature>
<dbReference type="EMBL" id="QXGH01000028">
    <property type="protein sequence ID" value="RHW24934.1"/>
    <property type="molecule type" value="Genomic_DNA"/>
</dbReference>
<accession>A0A417XWN6</accession>
<dbReference type="PANTHER" id="PTHR41521:SF4">
    <property type="entry name" value="BLR0684 PROTEIN"/>
    <property type="match status" value="1"/>
</dbReference>
<name>A0A417XWN6_9ACTN</name>
<dbReference type="AlphaFoldDB" id="A0A417XWN6"/>